<keyword evidence="2" id="KW-1015">Disulfide bond</keyword>
<dbReference type="SMART" id="SM00408">
    <property type="entry name" value="IGc2"/>
    <property type="match status" value="3"/>
</dbReference>
<evidence type="ECO:0000256" key="1">
    <source>
        <dbReference type="ARBA" id="ARBA00022729"/>
    </source>
</evidence>
<reference evidence="4" key="2">
    <citation type="submission" date="2025-09" db="UniProtKB">
        <authorList>
            <consortium name="Ensembl"/>
        </authorList>
    </citation>
    <scope>IDENTIFICATION</scope>
</reference>
<dbReference type="PANTHER" id="PTHR11481">
    <property type="entry name" value="IMMUNOGLOBULIN FC RECEPTOR"/>
    <property type="match status" value="1"/>
</dbReference>
<name>A0A8C5QRA2_9ANUR</name>
<keyword evidence="1" id="KW-0732">Signal</keyword>
<dbReference type="InterPro" id="IPR013783">
    <property type="entry name" value="Ig-like_fold"/>
</dbReference>
<feature type="domain" description="Ig-like" evidence="3">
    <location>
        <begin position="19"/>
        <end position="97"/>
    </location>
</feature>
<dbReference type="OrthoDB" id="10012075at2759"/>
<dbReference type="Pfam" id="PF13895">
    <property type="entry name" value="Ig_2"/>
    <property type="match status" value="3"/>
</dbReference>
<sequence>MLIPQIALVLAVSDEAVAPVVTFTPNWGKIFHGDVVTLTCNLGLLAQGNQEFYWYKDNEEMQINQPSFKIKPAKVEHGGSYQCRTRRSGRSAAVRLDVVFAHVLLQSPPSVMEGDDVSMRCHSMSGHKAKDTTFFKDGTIIRSTSSNPVLFLGKAHPGIAGKYKCSKKLCVKDLYYTYMDEAQVSVTELFSDPQLSAGPRPIRRGAAFTLICSTRLNPLRSTTVLLYAFYKNGQTQQGFGSSDKYQVPSAQPGDAGDYTCQVKTENGLMKKRSAEISLHVSDFYQVLSTSDPARTPRSAHQGDEDFYQVLSTSDPARTPPSAHQGDEGMISDIRLHFSERASFPLPH</sequence>
<dbReference type="InterPro" id="IPR036179">
    <property type="entry name" value="Ig-like_dom_sf"/>
</dbReference>
<dbReference type="AlphaFoldDB" id="A0A8C5QRA2"/>
<dbReference type="Ensembl" id="ENSLLET00000042070.1">
    <property type="protein sequence ID" value="ENSLLEP00000040426.1"/>
    <property type="gene ID" value="ENSLLEG00000025738.1"/>
</dbReference>
<dbReference type="Proteomes" id="UP000694569">
    <property type="component" value="Unplaced"/>
</dbReference>
<dbReference type="PANTHER" id="PTHR11481:SF64">
    <property type="entry name" value="FC RECEPTOR-LIKE PROTEIN 4"/>
    <property type="match status" value="1"/>
</dbReference>
<dbReference type="InterPro" id="IPR003598">
    <property type="entry name" value="Ig_sub2"/>
</dbReference>
<feature type="domain" description="Ig-like" evidence="3">
    <location>
        <begin position="193"/>
        <end position="277"/>
    </location>
</feature>
<dbReference type="GO" id="GO:0006955">
    <property type="term" value="P:immune response"/>
    <property type="evidence" value="ECO:0007669"/>
    <property type="project" value="TreeGrafter"/>
</dbReference>
<dbReference type="GeneTree" id="ENSGT01050000244808"/>
<dbReference type="GO" id="GO:0009897">
    <property type="term" value="C:external side of plasma membrane"/>
    <property type="evidence" value="ECO:0007669"/>
    <property type="project" value="TreeGrafter"/>
</dbReference>
<evidence type="ECO:0000313" key="4">
    <source>
        <dbReference type="Ensembl" id="ENSLLEP00000040426.1"/>
    </source>
</evidence>
<dbReference type="GO" id="GO:0007166">
    <property type="term" value="P:cell surface receptor signaling pathway"/>
    <property type="evidence" value="ECO:0007669"/>
    <property type="project" value="TreeGrafter"/>
</dbReference>
<dbReference type="InterPro" id="IPR003599">
    <property type="entry name" value="Ig_sub"/>
</dbReference>
<dbReference type="Gene3D" id="2.60.40.10">
    <property type="entry name" value="Immunoglobulins"/>
    <property type="match status" value="3"/>
</dbReference>
<dbReference type="InterPro" id="IPR050488">
    <property type="entry name" value="Ig_Fc_receptor"/>
</dbReference>
<organism evidence="4 5">
    <name type="scientific">Leptobrachium leishanense</name>
    <name type="common">Leishan spiny toad</name>
    <dbReference type="NCBI Taxonomy" id="445787"/>
    <lineage>
        <taxon>Eukaryota</taxon>
        <taxon>Metazoa</taxon>
        <taxon>Chordata</taxon>
        <taxon>Craniata</taxon>
        <taxon>Vertebrata</taxon>
        <taxon>Euteleostomi</taxon>
        <taxon>Amphibia</taxon>
        <taxon>Batrachia</taxon>
        <taxon>Anura</taxon>
        <taxon>Pelobatoidea</taxon>
        <taxon>Megophryidae</taxon>
        <taxon>Leptobrachium</taxon>
    </lineage>
</organism>
<dbReference type="SMART" id="SM00409">
    <property type="entry name" value="IG"/>
    <property type="match status" value="3"/>
</dbReference>
<dbReference type="CDD" id="cd00096">
    <property type="entry name" value="Ig"/>
    <property type="match status" value="1"/>
</dbReference>
<evidence type="ECO:0000259" key="3">
    <source>
        <dbReference type="PROSITE" id="PS50835"/>
    </source>
</evidence>
<dbReference type="PROSITE" id="PS50835">
    <property type="entry name" value="IG_LIKE"/>
    <property type="match status" value="2"/>
</dbReference>
<dbReference type="SUPFAM" id="SSF48726">
    <property type="entry name" value="Immunoglobulin"/>
    <property type="match status" value="3"/>
</dbReference>
<reference evidence="4" key="1">
    <citation type="submission" date="2025-08" db="UniProtKB">
        <authorList>
            <consortium name="Ensembl"/>
        </authorList>
    </citation>
    <scope>IDENTIFICATION</scope>
</reference>
<evidence type="ECO:0000313" key="5">
    <source>
        <dbReference type="Proteomes" id="UP000694569"/>
    </source>
</evidence>
<evidence type="ECO:0000256" key="2">
    <source>
        <dbReference type="ARBA" id="ARBA00023157"/>
    </source>
</evidence>
<dbReference type="GO" id="GO:0004888">
    <property type="term" value="F:transmembrane signaling receptor activity"/>
    <property type="evidence" value="ECO:0007669"/>
    <property type="project" value="TreeGrafter"/>
</dbReference>
<protein>
    <recommendedName>
        <fullName evidence="3">Ig-like domain-containing protein</fullName>
    </recommendedName>
</protein>
<accession>A0A8C5QRA2</accession>
<dbReference type="InterPro" id="IPR007110">
    <property type="entry name" value="Ig-like_dom"/>
</dbReference>
<proteinExistence type="predicted"/>
<keyword evidence="5" id="KW-1185">Reference proteome</keyword>